<comment type="subcellular location">
    <subcellularLocation>
        <location evidence="7">Membrane</location>
        <topology evidence="7">Single-pass type II membrane protein</topology>
    </subcellularLocation>
</comment>
<feature type="domain" description="Peptidase S26" evidence="8">
    <location>
        <begin position="23"/>
        <end position="173"/>
    </location>
</feature>
<feature type="domain" description="Peptidase S26" evidence="8">
    <location>
        <begin position="322"/>
        <end position="361"/>
    </location>
</feature>
<dbReference type="InterPro" id="IPR036286">
    <property type="entry name" value="LexA/Signal_pep-like_sf"/>
</dbReference>
<keyword evidence="7" id="KW-0645">Protease</keyword>
<evidence type="ECO:0000256" key="2">
    <source>
        <dbReference type="ARBA" id="ARBA00009370"/>
    </source>
</evidence>
<dbReference type="KEGG" id="scn:Solca_4149"/>
<organism evidence="9 10">
    <name type="scientific">Solitalea canadensis (strain ATCC 29591 / DSM 3403 / JCM 21819 / LMG 8368 / NBRC 15130 / NCIMB 12057 / USAM 9D)</name>
    <name type="common">Flexibacter canadensis</name>
    <dbReference type="NCBI Taxonomy" id="929556"/>
    <lineage>
        <taxon>Bacteria</taxon>
        <taxon>Pseudomonadati</taxon>
        <taxon>Bacteroidota</taxon>
        <taxon>Sphingobacteriia</taxon>
        <taxon>Sphingobacteriales</taxon>
        <taxon>Sphingobacteriaceae</taxon>
        <taxon>Solitalea</taxon>
    </lineage>
</organism>
<evidence type="ECO:0000256" key="3">
    <source>
        <dbReference type="ARBA" id="ARBA00013208"/>
    </source>
</evidence>
<dbReference type="PANTHER" id="PTHR43390:SF1">
    <property type="entry name" value="CHLOROPLAST PROCESSING PEPTIDASE"/>
    <property type="match status" value="1"/>
</dbReference>
<dbReference type="GO" id="GO:0006465">
    <property type="term" value="P:signal peptide processing"/>
    <property type="evidence" value="ECO:0007669"/>
    <property type="project" value="InterPro"/>
</dbReference>
<dbReference type="Pfam" id="PF10502">
    <property type="entry name" value="Peptidase_S26"/>
    <property type="match status" value="2"/>
</dbReference>
<evidence type="ECO:0000256" key="7">
    <source>
        <dbReference type="RuleBase" id="RU362042"/>
    </source>
</evidence>
<comment type="similarity">
    <text evidence="2 7">Belongs to the peptidase S26 family.</text>
</comment>
<feature type="active site" evidence="6">
    <location>
        <position position="148"/>
    </location>
</feature>
<dbReference type="eggNOG" id="COG0681">
    <property type="taxonomic scope" value="Bacteria"/>
</dbReference>
<comment type="catalytic activity">
    <reaction evidence="1 7">
        <text>Cleavage of hydrophobic, N-terminal signal or leader sequences from secreted and periplasmic proteins.</text>
        <dbReference type="EC" id="3.4.21.89"/>
    </reaction>
</comment>
<dbReference type="InterPro" id="IPR019533">
    <property type="entry name" value="Peptidase_S26"/>
</dbReference>
<dbReference type="STRING" id="929556.Solca_4149"/>
<dbReference type="HOGENOM" id="CLU_028723_1_0_10"/>
<evidence type="ECO:0000313" key="9">
    <source>
        <dbReference type="EMBL" id="AFD09139.1"/>
    </source>
</evidence>
<evidence type="ECO:0000256" key="5">
    <source>
        <dbReference type="ARBA" id="ARBA00022801"/>
    </source>
</evidence>
<dbReference type="PANTHER" id="PTHR43390">
    <property type="entry name" value="SIGNAL PEPTIDASE I"/>
    <property type="match status" value="1"/>
</dbReference>
<feature type="active site" evidence="6">
    <location>
        <position position="53"/>
    </location>
</feature>
<evidence type="ECO:0000256" key="1">
    <source>
        <dbReference type="ARBA" id="ARBA00000677"/>
    </source>
</evidence>
<dbReference type="Proteomes" id="UP000007590">
    <property type="component" value="Chromosome"/>
</dbReference>
<dbReference type="InterPro" id="IPR019758">
    <property type="entry name" value="Pept_S26A_signal_pept_1_CS"/>
</dbReference>
<dbReference type="InterPro" id="IPR000223">
    <property type="entry name" value="Pept_S26A_signal_pept_1"/>
</dbReference>
<dbReference type="Gene3D" id="2.10.109.10">
    <property type="entry name" value="Umud Fragment, subunit A"/>
    <property type="match status" value="2"/>
</dbReference>
<keyword evidence="5 7" id="KW-0378">Hydrolase</keyword>
<accession>H8KL56</accession>
<dbReference type="NCBIfam" id="TIGR02227">
    <property type="entry name" value="sigpep_I_bact"/>
    <property type="match status" value="2"/>
</dbReference>
<dbReference type="GO" id="GO:0016020">
    <property type="term" value="C:membrane"/>
    <property type="evidence" value="ECO:0007669"/>
    <property type="project" value="UniProtKB-SubCell"/>
</dbReference>
<keyword evidence="10" id="KW-1185">Reference proteome</keyword>
<keyword evidence="7" id="KW-1133">Transmembrane helix</keyword>
<dbReference type="RefSeq" id="WP_014682361.1">
    <property type="nucleotide sequence ID" value="NC_017770.1"/>
</dbReference>
<gene>
    <name evidence="9" type="ordered locus">Solca_4149</name>
</gene>
<evidence type="ECO:0000256" key="6">
    <source>
        <dbReference type="PIRSR" id="PIRSR600223-1"/>
    </source>
</evidence>
<keyword evidence="7" id="KW-0812">Transmembrane</keyword>
<dbReference type="EC" id="3.4.21.89" evidence="3 7"/>
<dbReference type="GO" id="GO:0004252">
    <property type="term" value="F:serine-type endopeptidase activity"/>
    <property type="evidence" value="ECO:0007669"/>
    <property type="project" value="InterPro"/>
</dbReference>
<dbReference type="OrthoDB" id="9802919at2"/>
<evidence type="ECO:0000256" key="4">
    <source>
        <dbReference type="ARBA" id="ARBA00019232"/>
    </source>
</evidence>
<evidence type="ECO:0000313" key="10">
    <source>
        <dbReference type="Proteomes" id="UP000007590"/>
    </source>
</evidence>
<keyword evidence="7" id="KW-0472">Membrane</keyword>
<dbReference type="CDD" id="cd06530">
    <property type="entry name" value="S26_SPase_I"/>
    <property type="match status" value="2"/>
</dbReference>
<dbReference type="GO" id="GO:0009003">
    <property type="term" value="F:signal peptidase activity"/>
    <property type="evidence" value="ECO:0007669"/>
    <property type="project" value="UniProtKB-EC"/>
</dbReference>
<dbReference type="EMBL" id="CP003349">
    <property type="protein sequence ID" value="AFD09139.1"/>
    <property type="molecule type" value="Genomic_DNA"/>
</dbReference>
<dbReference type="PROSITE" id="PS00761">
    <property type="entry name" value="SPASE_I_3"/>
    <property type="match status" value="1"/>
</dbReference>
<sequence length="383" mass="43903">MNIFKRKKVVNNNQPPTLKAIIKDWAGAMLFALVMAFIINTLFIQLYAVPTPSMEKNIMVGDRLVVSKLNFGPRLPMTPIALPLMHNTLPFTENAPVNSYSRLIELNYFRLPGLETIDRGDVVVFNWPESKDASGDYHPVDKKENYVKRCVALPNDVMEIKEGKLYVNHKAAVIHNQDQSSYIVVTDGSAFNSDFLKEIGVRPYNADPAATNDIIMIQENQYYMFLSQTQADAVAKNSIVKFMQEDILPKEKREDNVIQPSTTIWNRDNFGPLTIPAKGVSVKLDLANLPIYKAIIERYEGNSLKTENGLIYINNKKADSYTFKMDYYFMMGDNRHNSLDSRYWGFVPEDHIVGKPLFVFWSSNDRGCFFDGIRWDRLLKKIE</sequence>
<evidence type="ECO:0000259" key="8">
    <source>
        <dbReference type="Pfam" id="PF10502"/>
    </source>
</evidence>
<name>H8KL56_SOLCM</name>
<reference evidence="9" key="1">
    <citation type="submission" date="2012-02" db="EMBL/GenBank/DDBJ databases">
        <title>The complete genome of Solitalea canadensis DSM 3403.</title>
        <authorList>
            <consortium name="US DOE Joint Genome Institute (JGI-PGF)"/>
            <person name="Lucas S."/>
            <person name="Copeland A."/>
            <person name="Lapidus A."/>
            <person name="Glavina del Rio T."/>
            <person name="Dalin E."/>
            <person name="Tice H."/>
            <person name="Bruce D."/>
            <person name="Goodwin L."/>
            <person name="Pitluck S."/>
            <person name="Peters L."/>
            <person name="Ovchinnikova G."/>
            <person name="Lu M."/>
            <person name="Kyrpides N."/>
            <person name="Mavromatis K."/>
            <person name="Ivanova N."/>
            <person name="Brettin T."/>
            <person name="Detter J.C."/>
            <person name="Han C."/>
            <person name="Larimer F."/>
            <person name="Land M."/>
            <person name="Hauser L."/>
            <person name="Markowitz V."/>
            <person name="Cheng J.-F."/>
            <person name="Hugenholtz P."/>
            <person name="Woyke T."/>
            <person name="Wu D."/>
            <person name="Spring S."/>
            <person name="Schroeder M."/>
            <person name="Kopitz M."/>
            <person name="Brambilla E."/>
            <person name="Klenk H.-P."/>
            <person name="Eisen J.A."/>
        </authorList>
    </citation>
    <scope>NUCLEOTIDE SEQUENCE</scope>
    <source>
        <strain evidence="9">DSM 3403</strain>
    </source>
</reference>
<protein>
    <recommendedName>
        <fullName evidence="4 7">Signal peptidase I</fullName>
        <ecNumber evidence="3 7">3.4.21.89</ecNumber>
    </recommendedName>
</protein>
<dbReference type="SUPFAM" id="SSF51306">
    <property type="entry name" value="LexA/Signal peptidase"/>
    <property type="match status" value="1"/>
</dbReference>
<dbReference type="PRINTS" id="PR00727">
    <property type="entry name" value="LEADERPTASE"/>
</dbReference>
<feature type="transmembrane region" description="Helical" evidence="7">
    <location>
        <begin position="25"/>
        <end position="49"/>
    </location>
</feature>
<proteinExistence type="inferred from homology"/>
<dbReference type="AlphaFoldDB" id="H8KL56"/>